<comment type="caution">
    <text evidence="1">The sequence shown here is derived from an EMBL/GenBank/DDBJ whole genome shotgun (WGS) entry which is preliminary data.</text>
</comment>
<gene>
    <name evidence="1" type="ORF">AVEN_11177_1</name>
</gene>
<evidence type="ECO:0000313" key="2">
    <source>
        <dbReference type="Proteomes" id="UP000499080"/>
    </source>
</evidence>
<sequence length="102" mass="11417">MADSLNCRTIVRCVRHEGVPTHRMLSETSLLNVFRYDFDIILKRNLSSQGPIASKCPTTPGRSRRPMLVGEDVIRTVYLATLLLLSSKTLESIPSDKTTLTI</sequence>
<dbReference type="EMBL" id="BGPR01027432">
    <property type="protein sequence ID" value="GBN97910.1"/>
    <property type="molecule type" value="Genomic_DNA"/>
</dbReference>
<accession>A0A4Y2TD50</accession>
<evidence type="ECO:0000313" key="1">
    <source>
        <dbReference type="EMBL" id="GBN97910.1"/>
    </source>
</evidence>
<name>A0A4Y2TD50_ARAVE</name>
<dbReference type="AlphaFoldDB" id="A0A4Y2TD50"/>
<proteinExistence type="predicted"/>
<organism evidence="1 2">
    <name type="scientific">Araneus ventricosus</name>
    <name type="common">Orbweaver spider</name>
    <name type="synonym">Epeira ventricosa</name>
    <dbReference type="NCBI Taxonomy" id="182803"/>
    <lineage>
        <taxon>Eukaryota</taxon>
        <taxon>Metazoa</taxon>
        <taxon>Ecdysozoa</taxon>
        <taxon>Arthropoda</taxon>
        <taxon>Chelicerata</taxon>
        <taxon>Arachnida</taxon>
        <taxon>Araneae</taxon>
        <taxon>Araneomorphae</taxon>
        <taxon>Entelegynae</taxon>
        <taxon>Araneoidea</taxon>
        <taxon>Araneidae</taxon>
        <taxon>Araneus</taxon>
    </lineage>
</organism>
<dbReference type="Proteomes" id="UP000499080">
    <property type="component" value="Unassembled WGS sequence"/>
</dbReference>
<reference evidence="1 2" key="1">
    <citation type="journal article" date="2019" name="Sci. Rep.">
        <title>Orb-weaving spider Araneus ventricosus genome elucidates the spidroin gene catalogue.</title>
        <authorList>
            <person name="Kono N."/>
            <person name="Nakamura H."/>
            <person name="Ohtoshi R."/>
            <person name="Moran D.A.P."/>
            <person name="Shinohara A."/>
            <person name="Yoshida Y."/>
            <person name="Fujiwara M."/>
            <person name="Mori M."/>
            <person name="Tomita M."/>
            <person name="Arakawa K."/>
        </authorList>
    </citation>
    <scope>NUCLEOTIDE SEQUENCE [LARGE SCALE GENOMIC DNA]</scope>
</reference>
<protein>
    <submittedName>
        <fullName evidence="1">Uncharacterized protein</fullName>
    </submittedName>
</protein>
<keyword evidence="2" id="KW-1185">Reference proteome</keyword>